<name>Q13SU1_PARXL</name>
<evidence type="ECO:0000313" key="2">
    <source>
        <dbReference type="EMBL" id="ABE32848.1"/>
    </source>
</evidence>
<feature type="region of interest" description="Disordered" evidence="1">
    <location>
        <begin position="1"/>
        <end position="26"/>
    </location>
</feature>
<dbReference type="KEGG" id="bxb:DR64_2259"/>
<dbReference type="Proteomes" id="UP000001817">
    <property type="component" value="Chromosome 1"/>
</dbReference>
<dbReference type="STRING" id="266265.Bxe_A0083"/>
<reference evidence="2 3" key="1">
    <citation type="journal article" date="2006" name="Proc. Natl. Acad. Sci. U.S.A.">
        <title>Burkholderia xenovorans LB400 harbors a multi-replicon, 9.73-Mbp genome shaped for versatility.</title>
        <authorList>
            <person name="Chain P.S."/>
            <person name="Denef V.J."/>
            <person name="Konstantinidis K.T."/>
            <person name="Vergez L.M."/>
            <person name="Agullo L."/>
            <person name="Reyes V.L."/>
            <person name="Hauser L."/>
            <person name="Cordova M."/>
            <person name="Gomez L."/>
            <person name="Gonzalez M."/>
            <person name="Land M."/>
            <person name="Lao V."/>
            <person name="Larimer F."/>
            <person name="LiPuma J.J."/>
            <person name="Mahenthiralingam E."/>
            <person name="Malfatti S.A."/>
            <person name="Marx C.J."/>
            <person name="Parnell J.J."/>
            <person name="Ramette A."/>
            <person name="Richardson P."/>
            <person name="Seeger M."/>
            <person name="Smith D."/>
            <person name="Spilker T."/>
            <person name="Sul W.J."/>
            <person name="Tsoi T.V."/>
            <person name="Ulrich L.E."/>
            <person name="Zhulin I.B."/>
            <person name="Tiedje J.M."/>
        </authorList>
    </citation>
    <scope>NUCLEOTIDE SEQUENCE [LARGE SCALE GENOMIC DNA]</scope>
    <source>
        <strain evidence="2 3">LB400</strain>
    </source>
</reference>
<dbReference type="KEGG" id="bxe:Bxe_A0083"/>
<dbReference type="eggNOG" id="ENOG502ZAQ9">
    <property type="taxonomic scope" value="Bacteria"/>
</dbReference>
<dbReference type="RefSeq" id="WP_011490258.1">
    <property type="nucleotide sequence ID" value="NC_007951.1"/>
</dbReference>
<dbReference type="AlphaFoldDB" id="Q13SU1"/>
<evidence type="ECO:0000313" key="3">
    <source>
        <dbReference type="Proteomes" id="UP000001817"/>
    </source>
</evidence>
<accession>Q13SU1</accession>
<proteinExistence type="predicted"/>
<keyword evidence="3" id="KW-1185">Reference proteome</keyword>
<dbReference type="OrthoDB" id="1082574at2"/>
<evidence type="ECO:0000256" key="1">
    <source>
        <dbReference type="SAM" id="MobiDB-lite"/>
    </source>
</evidence>
<dbReference type="EMBL" id="CP000270">
    <property type="protein sequence ID" value="ABE32848.1"/>
    <property type="molecule type" value="Genomic_DNA"/>
</dbReference>
<gene>
    <name evidence="2" type="ORF">Bxe_A0083</name>
</gene>
<organism evidence="2 3">
    <name type="scientific">Paraburkholderia xenovorans (strain LB400)</name>
    <dbReference type="NCBI Taxonomy" id="266265"/>
    <lineage>
        <taxon>Bacteria</taxon>
        <taxon>Pseudomonadati</taxon>
        <taxon>Pseudomonadota</taxon>
        <taxon>Betaproteobacteria</taxon>
        <taxon>Burkholderiales</taxon>
        <taxon>Burkholderiaceae</taxon>
        <taxon>Paraburkholderia</taxon>
    </lineage>
</organism>
<sequence length="372" mass="41429">MNTKYTNKLDKLRARRTPRTKSASLSAGIAMDSADLRPALESFEEKGKGDATRYALGCMAEVPPQYTAISLRDGNRIADQLTGQSEFKVITRLQGSVPLNIHIYASSDVDLLVLADWFVNVKLPVVPPSTYDFANGPASSFDELVKLRSFCERFLPTKYPAADVDTSGAKSIAVSGGSLARKVDVVPSYWVDTVEYQQSKLEIHRDVAILDKVKKETVVNRPFMHMGLIDVKDTSSNGHAKRAIRLLKCLSRDADVDIALSSFDIAGLIYHMPNAELSVNPFFPLQLLDRVDLYLRRLESNYQYATSLQTPDGTRAVLDSSEKFFAVAMLRQELTEAIDNVAGEYNDTLPFIFDRSRALEAARKTLNETLIY</sequence>
<protein>
    <submittedName>
        <fullName evidence="2">Uncharacterized protein</fullName>
    </submittedName>
</protein>